<organism evidence="2 3">
    <name type="scientific">Phlyctema vagabunda</name>
    <dbReference type="NCBI Taxonomy" id="108571"/>
    <lineage>
        <taxon>Eukaryota</taxon>
        <taxon>Fungi</taxon>
        <taxon>Dikarya</taxon>
        <taxon>Ascomycota</taxon>
        <taxon>Pezizomycotina</taxon>
        <taxon>Leotiomycetes</taxon>
        <taxon>Helotiales</taxon>
        <taxon>Dermateaceae</taxon>
        <taxon>Phlyctema</taxon>
    </lineage>
</organism>
<evidence type="ECO:0000259" key="1">
    <source>
        <dbReference type="Pfam" id="PF22607"/>
    </source>
</evidence>
<dbReference type="PANTHER" id="PTHR47469">
    <property type="entry name" value="MONOOXYGENASE-LIKE"/>
    <property type="match status" value="1"/>
</dbReference>
<protein>
    <recommendedName>
        <fullName evidence="1">2,6-dihydroxypyridine 3-monooxygenase substrate binding domain-containing protein</fullName>
    </recommendedName>
</protein>
<gene>
    <name evidence="2" type="ORF">PVAG01_02678</name>
</gene>
<proteinExistence type="predicted"/>
<comment type="caution">
    <text evidence="2">The sequence shown here is derived from an EMBL/GenBank/DDBJ whole genome shotgun (WGS) entry which is preliminary data.</text>
</comment>
<dbReference type="InterPro" id="IPR053212">
    <property type="entry name" value="DHP_3-monooxygenase"/>
</dbReference>
<dbReference type="InterPro" id="IPR054707">
    <property type="entry name" value="DhpH_subs-bd"/>
</dbReference>
<reference evidence="2 3" key="1">
    <citation type="submission" date="2024-06" db="EMBL/GenBank/DDBJ databases">
        <title>Complete genome of Phlyctema vagabunda strain 19-DSS-EL-015.</title>
        <authorList>
            <person name="Fiorenzani C."/>
        </authorList>
    </citation>
    <scope>NUCLEOTIDE SEQUENCE [LARGE SCALE GENOMIC DNA]</scope>
    <source>
        <strain evidence="2 3">19-DSS-EL-015</strain>
    </source>
</reference>
<accession>A0ABR4PRW1</accession>
<sequence length="315" mass="35220">MTSWDLLYNILRANFDGMVEEGYCTVPEDKSCDGKAEYLYGKQVKNIDNTGSSPLSIMLEDKNGKVEKREADVLIAADGPSSTIRRILLPKVERTYAGYVAWRGTVLETEVEENTLVCFKEKFTFFHAPGMQILAYLIPGHKGTLEPGRRLINYVWYCNYAADSPEFKELMTDSDGRSHSFTLPAGKMKESIWKQQKAFASRSLPPQFAELVQKTETPFIQAITDVLPSISVFEDGKLLLVGDALAGFRPHTAGSTGQAAWHALLLGELGIFGAGEKSLESWEEEVLEWARVRGRQGIEMGRRSQFGEHPLADDR</sequence>
<name>A0ABR4PRW1_9HELO</name>
<dbReference type="PANTHER" id="PTHR47469:SF2">
    <property type="entry name" value="OS06G0597600 PROTEIN"/>
    <property type="match status" value="1"/>
</dbReference>
<dbReference type="SUPFAM" id="SSF54373">
    <property type="entry name" value="FAD-linked reductases, C-terminal domain"/>
    <property type="match status" value="1"/>
</dbReference>
<dbReference type="EMBL" id="JBFCZG010000002">
    <property type="protein sequence ID" value="KAL3425887.1"/>
    <property type="molecule type" value="Genomic_DNA"/>
</dbReference>
<dbReference type="InterPro" id="IPR036188">
    <property type="entry name" value="FAD/NAD-bd_sf"/>
</dbReference>
<dbReference type="Gene3D" id="3.30.9.60">
    <property type="match status" value="1"/>
</dbReference>
<dbReference type="SUPFAM" id="SSF51905">
    <property type="entry name" value="FAD/NAD(P)-binding domain"/>
    <property type="match status" value="1"/>
</dbReference>
<dbReference type="Proteomes" id="UP001629113">
    <property type="component" value="Unassembled WGS sequence"/>
</dbReference>
<keyword evidence="3" id="KW-1185">Reference proteome</keyword>
<evidence type="ECO:0000313" key="3">
    <source>
        <dbReference type="Proteomes" id="UP001629113"/>
    </source>
</evidence>
<dbReference type="Pfam" id="PF22607">
    <property type="entry name" value="FAD_binding-like"/>
    <property type="match status" value="1"/>
</dbReference>
<evidence type="ECO:0000313" key="2">
    <source>
        <dbReference type="EMBL" id="KAL3425887.1"/>
    </source>
</evidence>
<feature type="domain" description="2,6-dihydroxypyridine 3-monooxygenase substrate binding" evidence="1">
    <location>
        <begin position="96"/>
        <end position="225"/>
    </location>
</feature>